<dbReference type="AlphaFoldDB" id="A0A512BAC9"/>
<dbReference type="InterPro" id="IPR023302">
    <property type="entry name" value="Pept_S9A_N"/>
</dbReference>
<dbReference type="InterPro" id="IPR029058">
    <property type="entry name" value="AB_hydrolase_fold"/>
</dbReference>
<keyword evidence="3" id="KW-0720">Serine protease</keyword>
<evidence type="ECO:0000313" key="7">
    <source>
        <dbReference type="Proteomes" id="UP000321513"/>
    </source>
</evidence>
<evidence type="ECO:0000259" key="4">
    <source>
        <dbReference type="Pfam" id="PF00326"/>
    </source>
</evidence>
<dbReference type="PANTHER" id="PTHR42776">
    <property type="entry name" value="SERINE PEPTIDASE S9 FAMILY MEMBER"/>
    <property type="match status" value="1"/>
</dbReference>
<dbReference type="GO" id="GO:0006508">
    <property type="term" value="P:proteolysis"/>
    <property type="evidence" value="ECO:0007669"/>
    <property type="project" value="UniProtKB-KW"/>
</dbReference>
<proteinExistence type="predicted"/>
<sequence length="583" mass="64949">MLISTRFGNVPQIHLVSMPLGARKQLTFSNEPITNASYEPIRGDYFLFTKDVGGNEFSQIYRYNLSDGSIALLTDGKRSQNGGIAWSRKGKRVAYSSTARNGTDRDIYLMDPLDTSSKKLLLEVNGGGWAVIDWSPDDKQLLVSEEISANESHYWLVDIATGTKKELTAPGEKGVYYGQAKFNKSGTGIYFLTDKDSEFSRFAFLDLLTKNITYYTSSINWDVTTFDVAEDGKRIAFIANEGGISKLYLINTTTPSQQYFLIRTIPAGVYANLSFHKDSKHLLVSVNTAQNPADLYVISTSNGKTERWTESEMGGIAPGALRSADLVKWKSFDGKEISGFYYKPAAKFTGKRPIIINIHGGPEGQSLPVFQGANNFYLNELGVAMIYPNVRGSSGYGKTFLKADNGMKREESVKDIGALLDWVAQQPELDASRIMVMGGSYGGYMTLAVAANYNDKIRCALDVVGISNFNTFLKNTESYRRDLRRVEYGDERDTAMAAYFEKIAPYNNSDKIKKPLFIVQGGNDPRVPRTESVQMADKLRSGGTTVWYLEANDEGHGFRKKNNIDFQRNATVLFMKNYLLDGL</sequence>
<evidence type="ECO:0000256" key="1">
    <source>
        <dbReference type="ARBA" id="ARBA00022670"/>
    </source>
</evidence>
<dbReference type="SUPFAM" id="SSF53474">
    <property type="entry name" value="alpha/beta-Hydrolases"/>
    <property type="match status" value="1"/>
</dbReference>
<protein>
    <submittedName>
        <fullName evidence="6">Peptidase S9 family protein</fullName>
    </submittedName>
</protein>
<keyword evidence="2" id="KW-0378">Hydrolase</keyword>
<feature type="domain" description="Peptidase S9 prolyl oligopeptidase catalytic" evidence="4">
    <location>
        <begin position="373"/>
        <end position="579"/>
    </location>
</feature>
<dbReference type="InterPro" id="IPR002470">
    <property type="entry name" value="Peptidase_S9A"/>
</dbReference>
<comment type="caution">
    <text evidence="6">The sequence shown here is derived from an EMBL/GenBank/DDBJ whole genome shotgun (WGS) entry which is preliminary data.</text>
</comment>
<feature type="domain" description="Peptidase S9A N-terminal" evidence="5">
    <location>
        <begin position="43"/>
        <end position="310"/>
    </location>
</feature>
<reference evidence="6 7" key="1">
    <citation type="submission" date="2019-07" db="EMBL/GenBank/DDBJ databases">
        <title>Whole genome shotgun sequence of Segetibacter aerophilus NBRC 106135.</title>
        <authorList>
            <person name="Hosoyama A."/>
            <person name="Uohara A."/>
            <person name="Ohji S."/>
            <person name="Ichikawa N."/>
        </authorList>
    </citation>
    <scope>NUCLEOTIDE SEQUENCE [LARGE SCALE GENOMIC DNA]</scope>
    <source>
        <strain evidence="6 7">NBRC 106135</strain>
    </source>
</reference>
<dbReference type="EMBL" id="BJYT01000004">
    <property type="protein sequence ID" value="GEO08889.1"/>
    <property type="molecule type" value="Genomic_DNA"/>
</dbReference>
<dbReference type="SUPFAM" id="SSF82171">
    <property type="entry name" value="DPP6 N-terminal domain-like"/>
    <property type="match status" value="1"/>
</dbReference>
<dbReference type="Gene3D" id="3.40.50.1820">
    <property type="entry name" value="alpha/beta hydrolase"/>
    <property type="match status" value="1"/>
</dbReference>
<dbReference type="Pfam" id="PF00326">
    <property type="entry name" value="Peptidase_S9"/>
    <property type="match status" value="1"/>
</dbReference>
<dbReference type="InterPro" id="IPR001375">
    <property type="entry name" value="Peptidase_S9_cat"/>
</dbReference>
<evidence type="ECO:0000313" key="6">
    <source>
        <dbReference type="EMBL" id="GEO08889.1"/>
    </source>
</evidence>
<accession>A0A512BAC9</accession>
<dbReference type="GO" id="GO:0004252">
    <property type="term" value="F:serine-type endopeptidase activity"/>
    <property type="evidence" value="ECO:0007669"/>
    <property type="project" value="InterPro"/>
</dbReference>
<dbReference type="PRINTS" id="PR00862">
    <property type="entry name" value="PROLIGOPTASE"/>
</dbReference>
<evidence type="ECO:0000256" key="3">
    <source>
        <dbReference type="ARBA" id="ARBA00022825"/>
    </source>
</evidence>
<name>A0A512BAC9_9BACT</name>
<evidence type="ECO:0000259" key="5">
    <source>
        <dbReference type="Pfam" id="PF02897"/>
    </source>
</evidence>
<evidence type="ECO:0000256" key="2">
    <source>
        <dbReference type="ARBA" id="ARBA00022801"/>
    </source>
</evidence>
<gene>
    <name evidence="6" type="ORF">SAE01_13850</name>
</gene>
<keyword evidence="7" id="KW-1185">Reference proteome</keyword>
<dbReference type="InterPro" id="IPR011042">
    <property type="entry name" value="6-blade_b-propeller_TolB-like"/>
</dbReference>
<dbReference type="Pfam" id="PF02897">
    <property type="entry name" value="Peptidase_S9_N"/>
    <property type="match status" value="1"/>
</dbReference>
<keyword evidence="1" id="KW-0645">Protease</keyword>
<organism evidence="6 7">
    <name type="scientific">Segetibacter aerophilus</name>
    <dbReference type="NCBI Taxonomy" id="670293"/>
    <lineage>
        <taxon>Bacteria</taxon>
        <taxon>Pseudomonadati</taxon>
        <taxon>Bacteroidota</taxon>
        <taxon>Chitinophagia</taxon>
        <taxon>Chitinophagales</taxon>
        <taxon>Chitinophagaceae</taxon>
        <taxon>Segetibacter</taxon>
    </lineage>
</organism>
<dbReference type="PANTHER" id="PTHR42776:SF27">
    <property type="entry name" value="DIPEPTIDYL PEPTIDASE FAMILY MEMBER 6"/>
    <property type="match status" value="1"/>
</dbReference>
<dbReference type="Proteomes" id="UP000321513">
    <property type="component" value="Unassembled WGS sequence"/>
</dbReference>
<dbReference type="Gene3D" id="2.120.10.30">
    <property type="entry name" value="TolB, C-terminal domain"/>
    <property type="match status" value="1"/>
</dbReference>